<sequence>MKILAMDTSNATLAVAVHEDHQLLGQIQTTVNKNHSISLMPAIDQLMQMVNVKPTDLDRIVVAQGPGSYTGLRIGVTTAKTLADTLNIDLVGVSSLKVLAANCVNISEIIVPIFDARRKNVYAQAFIWQDDQLVEVMPAGHYPIVEVLAHFKDQAIYLVGKDVAKFTDEIAQYAPQAKVNTIENWQYPSASKLAQLGLAATPEKDIANFLPTYLKLVEAEEKWLQTHAQEKGDNQYVEKI</sequence>
<accession>A0A1Y4R0U7</accession>
<comment type="caution">
    <text evidence="2">The sequence shown here is derived from an EMBL/GenBank/DDBJ whole genome shotgun (WGS) entry which is preliminary data.</text>
</comment>
<dbReference type="PANTHER" id="PTHR11735:SF11">
    <property type="entry name" value="TRNA THREONYLCARBAMOYLADENOSINE BIOSYNTHESIS PROTEIN TSAB"/>
    <property type="match status" value="1"/>
</dbReference>
<dbReference type="EMBL" id="NFLC01000004">
    <property type="protein sequence ID" value="OUQ11205.1"/>
    <property type="molecule type" value="Genomic_DNA"/>
</dbReference>
<dbReference type="AlphaFoldDB" id="A0A1Y4R0U7"/>
<keyword evidence="2" id="KW-0808">Transferase</keyword>
<dbReference type="SUPFAM" id="SSF53067">
    <property type="entry name" value="Actin-like ATPase domain"/>
    <property type="match status" value="2"/>
</dbReference>
<feature type="domain" description="Gcp-like" evidence="1">
    <location>
        <begin position="30"/>
        <end position="223"/>
    </location>
</feature>
<dbReference type="GO" id="GO:0016740">
    <property type="term" value="F:transferase activity"/>
    <property type="evidence" value="ECO:0007669"/>
    <property type="project" value="UniProtKB-KW"/>
</dbReference>
<dbReference type="InterPro" id="IPR022496">
    <property type="entry name" value="T6A_TsaB"/>
</dbReference>
<dbReference type="InterPro" id="IPR043129">
    <property type="entry name" value="ATPase_NBD"/>
</dbReference>
<name>A0A1Y4R0U7_9ENTE</name>
<dbReference type="CDD" id="cd24032">
    <property type="entry name" value="ASKHA_NBD_TsaB"/>
    <property type="match status" value="1"/>
</dbReference>
<gene>
    <name evidence="2" type="ORF">B5E88_03125</name>
</gene>
<proteinExistence type="predicted"/>
<evidence type="ECO:0000313" key="2">
    <source>
        <dbReference type="EMBL" id="OUQ11205.1"/>
    </source>
</evidence>
<evidence type="ECO:0000313" key="3">
    <source>
        <dbReference type="Proteomes" id="UP000196074"/>
    </source>
</evidence>
<evidence type="ECO:0000259" key="1">
    <source>
        <dbReference type="Pfam" id="PF00814"/>
    </source>
</evidence>
<dbReference type="GO" id="GO:0002949">
    <property type="term" value="P:tRNA threonylcarbamoyladenosine modification"/>
    <property type="evidence" value="ECO:0007669"/>
    <property type="project" value="InterPro"/>
</dbReference>
<dbReference type="NCBIfam" id="TIGR03725">
    <property type="entry name" value="T6A_YeaZ"/>
    <property type="match status" value="1"/>
</dbReference>
<dbReference type="Pfam" id="PF00814">
    <property type="entry name" value="TsaD"/>
    <property type="match status" value="1"/>
</dbReference>
<organism evidence="2 3">
    <name type="scientific">Enterococcus cecorum</name>
    <dbReference type="NCBI Taxonomy" id="44008"/>
    <lineage>
        <taxon>Bacteria</taxon>
        <taxon>Bacillati</taxon>
        <taxon>Bacillota</taxon>
        <taxon>Bacilli</taxon>
        <taxon>Lactobacillales</taxon>
        <taxon>Enterococcaceae</taxon>
        <taxon>Enterococcus</taxon>
    </lineage>
</organism>
<dbReference type="RefSeq" id="WP_087214041.1">
    <property type="nucleotide sequence ID" value="NZ_NFLC01000004.1"/>
</dbReference>
<dbReference type="InterPro" id="IPR000905">
    <property type="entry name" value="Gcp-like_dom"/>
</dbReference>
<reference evidence="3" key="1">
    <citation type="submission" date="2017-04" db="EMBL/GenBank/DDBJ databases">
        <title>Function of individual gut microbiota members based on whole genome sequencing of pure cultures obtained from chicken caecum.</title>
        <authorList>
            <person name="Medvecky M."/>
            <person name="Cejkova D."/>
            <person name="Polansky O."/>
            <person name="Karasova D."/>
            <person name="Kubasova T."/>
            <person name="Cizek A."/>
            <person name="Rychlik I."/>
        </authorList>
    </citation>
    <scope>NUCLEOTIDE SEQUENCE [LARGE SCALE GENOMIC DNA]</scope>
    <source>
        <strain evidence="3">An144</strain>
    </source>
</reference>
<dbReference type="Gene3D" id="3.30.420.40">
    <property type="match status" value="2"/>
</dbReference>
<dbReference type="PANTHER" id="PTHR11735">
    <property type="entry name" value="TRNA N6-ADENOSINE THREONYLCARBAMOYLTRANSFERASE"/>
    <property type="match status" value="1"/>
</dbReference>
<protein>
    <submittedName>
        <fullName evidence="2">tRNA (Adenosine(37)-N6)-threonylcarbamoyltransferase complex dimerization subunit type 1 TsaB</fullName>
    </submittedName>
</protein>
<dbReference type="GO" id="GO:0005829">
    <property type="term" value="C:cytosol"/>
    <property type="evidence" value="ECO:0007669"/>
    <property type="project" value="TreeGrafter"/>
</dbReference>
<dbReference type="Proteomes" id="UP000196074">
    <property type="component" value="Unassembled WGS sequence"/>
</dbReference>